<dbReference type="Proteomes" id="UP001172687">
    <property type="component" value="Unassembled WGS sequence"/>
</dbReference>
<dbReference type="PANTHER" id="PTHR10578">
    <property type="entry name" value="S -2-HYDROXY-ACID OXIDASE-RELATED"/>
    <property type="match status" value="1"/>
</dbReference>
<dbReference type="Gene3D" id="3.20.20.70">
    <property type="entry name" value="Aldolase class I"/>
    <property type="match status" value="1"/>
</dbReference>
<dbReference type="SUPFAM" id="SSF51395">
    <property type="entry name" value="FMN-linked oxidoreductases"/>
    <property type="match status" value="1"/>
</dbReference>
<dbReference type="PANTHER" id="PTHR10578:SF107">
    <property type="entry name" value="2-HYDROXYACID OXIDASE 1"/>
    <property type="match status" value="1"/>
</dbReference>
<comment type="cofactor">
    <cofactor evidence="1">
        <name>FMN</name>
        <dbReference type="ChEBI" id="CHEBI:58210"/>
    </cofactor>
</comment>
<keyword evidence="8" id="KW-1185">Reference proteome</keyword>
<dbReference type="EMBL" id="JAUHTC010000026">
    <property type="protein sequence ID" value="MDN4517300.1"/>
    <property type="molecule type" value="Genomic_DNA"/>
</dbReference>
<evidence type="ECO:0000256" key="2">
    <source>
        <dbReference type="ARBA" id="ARBA00022630"/>
    </source>
</evidence>
<reference evidence="7" key="1">
    <citation type="submission" date="2023-07" db="EMBL/GenBank/DDBJ databases">
        <title>Degradation of tert-butanol by M. austroafricanum TBA100.</title>
        <authorList>
            <person name="Helbich S."/>
            <person name="Vainshtein Y."/>
        </authorList>
    </citation>
    <scope>NUCLEOTIDE SEQUENCE</scope>
    <source>
        <strain evidence="7">TBA100</strain>
    </source>
</reference>
<gene>
    <name evidence="7" type="primary">mftD</name>
    <name evidence="7" type="ORF">QYF68_05615</name>
</gene>
<dbReference type="PROSITE" id="PS51349">
    <property type="entry name" value="FMN_HYDROXY_ACID_DH_2"/>
    <property type="match status" value="1"/>
</dbReference>
<dbReference type="GO" id="GO:0016491">
    <property type="term" value="F:oxidoreductase activity"/>
    <property type="evidence" value="ECO:0007669"/>
    <property type="project" value="UniProtKB-KW"/>
</dbReference>
<evidence type="ECO:0000259" key="6">
    <source>
        <dbReference type="PROSITE" id="PS51349"/>
    </source>
</evidence>
<dbReference type="Pfam" id="PF01070">
    <property type="entry name" value="FMN_dh"/>
    <property type="match status" value="1"/>
</dbReference>
<evidence type="ECO:0000313" key="7">
    <source>
        <dbReference type="EMBL" id="MDN4517300.1"/>
    </source>
</evidence>
<comment type="similarity">
    <text evidence="5">Belongs to the FMN-dependent alpha-hydroxy acid dehydrogenase family.</text>
</comment>
<sequence length="391" mass="41498">MPTTGWFETVAEAQRRAAKRLPRSVYSALIAGSERGTTVEDNLAAFAELGFAPHVAGLSSKRDQSTTILGQPISLPVFISPTGVQAVHPDGEVAVARAAAARGTAMSLSSFASKPIEEVAAANPQTFFQMYWSGGRDKMVARMERARAAGAVGLIMTSDWSFSNGRDWGSPKIPEKMDLKAMLRFAPEGLARPRWLLEFAKTGKVPDLTAPNLAEGRDPAPTFFGAYGEWMQTPLPTWDDVAWLRERWNGPFLLKGVMRVDDAKRAVDAGVTAISVSNHGGNNLDGTPASIRALPAIAEAVGQQIEIVLDGGIRRGSDVIKAVALGARAVMIGRAYLWGLAAGGQAGVENVLDVLRGGIDSALLGLGLSSVHDLTIDSVIIPAGFRRDLGT</sequence>
<organism evidence="7 8">
    <name type="scientific">Mycolicibacterium austroafricanum</name>
    <name type="common">Mycobacterium austroafricanum</name>
    <dbReference type="NCBI Taxonomy" id="39687"/>
    <lineage>
        <taxon>Bacteria</taxon>
        <taxon>Bacillati</taxon>
        <taxon>Actinomycetota</taxon>
        <taxon>Actinomycetes</taxon>
        <taxon>Mycobacteriales</taxon>
        <taxon>Mycobacteriaceae</taxon>
        <taxon>Mycolicibacterium</taxon>
    </lineage>
</organism>
<dbReference type="InterPro" id="IPR037396">
    <property type="entry name" value="FMN_HAD"/>
</dbReference>
<evidence type="ECO:0000256" key="5">
    <source>
        <dbReference type="ARBA" id="ARBA00024042"/>
    </source>
</evidence>
<dbReference type="InterPro" id="IPR012133">
    <property type="entry name" value="Alpha-hydoxy_acid_DH_FMN"/>
</dbReference>
<protein>
    <submittedName>
        <fullName evidence="7">Mycofactocin biosynthesis FMN-dependent deaminase MftD</fullName>
        <ecNumber evidence="7">1.4.3.26</ecNumber>
    </submittedName>
</protein>
<dbReference type="InterPro" id="IPR000262">
    <property type="entry name" value="FMN-dep_DH"/>
</dbReference>
<dbReference type="RefSeq" id="WP_235881493.1">
    <property type="nucleotide sequence ID" value="NZ_JAUHTC010000026.1"/>
</dbReference>
<keyword evidence="2" id="KW-0285">Flavoprotein</keyword>
<dbReference type="NCBIfam" id="TIGR03966">
    <property type="entry name" value="actino_HemFlav"/>
    <property type="match status" value="1"/>
</dbReference>
<keyword evidence="4 7" id="KW-0560">Oxidoreductase</keyword>
<feature type="domain" description="FMN hydroxy acid dehydrogenase" evidence="6">
    <location>
        <begin position="2"/>
        <end position="384"/>
    </location>
</feature>
<dbReference type="CDD" id="cd02809">
    <property type="entry name" value="alpha_hydroxyacid_oxid_FMN"/>
    <property type="match status" value="1"/>
</dbReference>
<evidence type="ECO:0000313" key="8">
    <source>
        <dbReference type="Proteomes" id="UP001172687"/>
    </source>
</evidence>
<accession>A0ABT8H956</accession>
<name>A0ABT8H956_MYCAO</name>
<evidence type="ECO:0000256" key="1">
    <source>
        <dbReference type="ARBA" id="ARBA00001917"/>
    </source>
</evidence>
<evidence type="ECO:0000256" key="3">
    <source>
        <dbReference type="ARBA" id="ARBA00022643"/>
    </source>
</evidence>
<comment type="caution">
    <text evidence="7">The sequence shown here is derived from an EMBL/GenBank/DDBJ whole genome shotgun (WGS) entry which is preliminary data.</text>
</comment>
<evidence type="ECO:0000256" key="4">
    <source>
        <dbReference type="ARBA" id="ARBA00023002"/>
    </source>
</evidence>
<dbReference type="InterPro" id="IPR013785">
    <property type="entry name" value="Aldolase_TIM"/>
</dbReference>
<dbReference type="PIRSF" id="PIRSF000138">
    <property type="entry name" value="Al-hdrx_acd_dh"/>
    <property type="match status" value="1"/>
</dbReference>
<keyword evidence="3" id="KW-0288">FMN</keyword>
<dbReference type="EC" id="1.4.3.26" evidence="7"/>
<dbReference type="InterPro" id="IPR023989">
    <property type="entry name" value="MftD"/>
</dbReference>
<proteinExistence type="inferred from homology"/>